<comment type="similarity">
    <text evidence="2">Belongs to the cyclin family.</text>
</comment>
<keyword evidence="1 2" id="KW-0195">Cyclin</keyword>
<organism evidence="5 6">
    <name type="scientific">Capsicum baccatum</name>
    <name type="common">Peruvian pepper</name>
    <dbReference type="NCBI Taxonomy" id="33114"/>
    <lineage>
        <taxon>Eukaryota</taxon>
        <taxon>Viridiplantae</taxon>
        <taxon>Streptophyta</taxon>
        <taxon>Embryophyta</taxon>
        <taxon>Tracheophyta</taxon>
        <taxon>Spermatophyta</taxon>
        <taxon>Magnoliopsida</taxon>
        <taxon>eudicotyledons</taxon>
        <taxon>Gunneridae</taxon>
        <taxon>Pentapetalae</taxon>
        <taxon>asterids</taxon>
        <taxon>lamiids</taxon>
        <taxon>Solanales</taxon>
        <taxon>Solanaceae</taxon>
        <taxon>Solanoideae</taxon>
        <taxon>Capsiceae</taxon>
        <taxon>Capsicum</taxon>
    </lineage>
</organism>
<dbReference type="GO" id="GO:0016887">
    <property type="term" value="F:ATP hydrolysis activity"/>
    <property type="evidence" value="ECO:0007669"/>
    <property type="project" value="InterPro"/>
</dbReference>
<dbReference type="EMBL" id="MLFT02000002">
    <property type="protein sequence ID" value="PHT55999.1"/>
    <property type="molecule type" value="Genomic_DNA"/>
</dbReference>
<feature type="domain" description="Cyclin C-terminal" evidence="4">
    <location>
        <begin position="519"/>
        <end position="666"/>
    </location>
</feature>
<sequence length="674" mass="76302">MSLRRRWFSQLMSPVFIWNAESQPNRNATLGVKNYCRPDLVLTGHQDNAEFAFAMVHFDPFVLSGDQGDVKSLGSGASNPKPYVEGPTVQDRDQFSSSLFLRSSDSVLSVTHDFLKTNIPLCFRLLKFLLSLGRTSKARRMSSVRSKRTPGCGKTLLAKAIANEFQANFISIKGNIPCYGMNAKKTIFIIDSTNRPDIIDLALLRPGRLDQLIYIPFPDEDSRYQIFNACLRKSPLSKDIDLRALAKYTQGFSRADITEICQSACKYAIRENIEKDIEREIRIRDNPKSMEEDVDDEVSKIKPVYFEESMKYARRSVSDADISKYHSFAQTLQQSRGFGSEFRFVDAIMGATTATSIYLKFRTAFVSKKIRSFGKGELVIDERKIAFHYMKNDFGIDITAALPLLQKSVAVNIKGANVAKKVPAEKKPAQKKATIKPRPEEIIVISPETREKLMEEKMQRKKQGAEDISKKKSTLTSTFTARSKVNDFVCISNKTYSHEQVLTMEKQILEQLEWYITVPTPYVFLVHFIKSSLLDSEVSSLTYLPICVSQSMENMVYFLAELGLMNYEAIIYYLSMIVASAVYAARHTLNRIPFWNGTLKLHTDLGANEQTTDPDKGGKEHIPYEQHLGTNEQNVDHDGWANEHIPNKQERGANEQDGGANAFWVSMNPFLSTG</sequence>
<dbReference type="InterPro" id="IPR050168">
    <property type="entry name" value="AAA_ATPase_domain"/>
</dbReference>
<dbReference type="SUPFAM" id="SSF47954">
    <property type="entry name" value="Cyclin-like"/>
    <property type="match status" value="2"/>
</dbReference>
<dbReference type="PANTHER" id="PTHR23077">
    <property type="entry name" value="AAA-FAMILY ATPASE"/>
    <property type="match status" value="1"/>
</dbReference>
<dbReference type="Pfam" id="PF02984">
    <property type="entry name" value="Cyclin_C"/>
    <property type="match status" value="1"/>
</dbReference>
<dbReference type="Gene3D" id="6.10.20.150">
    <property type="match status" value="1"/>
</dbReference>
<dbReference type="InterPro" id="IPR036915">
    <property type="entry name" value="Cyclin-like_sf"/>
</dbReference>
<dbReference type="STRING" id="33114.A0A2G2XEX3"/>
<dbReference type="SUPFAM" id="SSF52540">
    <property type="entry name" value="P-loop containing nucleoside triphosphate hydrolases"/>
    <property type="match status" value="1"/>
</dbReference>
<dbReference type="SMART" id="SM00385">
    <property type="entry name" value="CYCLIN"/>
    <property type="match status" value="1"/>
</dbReference>
<evidence type="ECO:0000256" key="2">
    <source>
        <dbReference type="RuleBase" id="RU000383"/>
    </source>
</evidence>
<evidence type="ECO:0000256" key="1">
    <source>
        <dbReference type="ARBA" id="ARBA00023127"/>
    </source>
</evidence>
<dbReference type="Pfam" id="PF00004">
    <property type="entry name" value="AAA"/>
    <property type="match status" value="1"/>
</dbReference>
<dbReference type="InterPro" id="IPR027417">
    <property type="entry name" value="P-loop_NTPase"/>
</dbReference>
<dbReference type="InterPro" id="IPR041569">
    <property type="entry name" value="AAA_lid_3"/>
</dbReference>
<dbReference type="GO" id="GO:0030970">
    <property type="term" value="P:retrograde protein transport, ER to cytosol"/>
    <property type="evidence" value="ECO:0007669"/>
    <property type="project" value="TreeGrafter"/>
</dbReference>
<comment type="caution">
    <text evidence="5">The sequence shown here is derived from an EMBL/GenBank/DDBJ whole genome shotgun (WGS) entry which is preliminary data.</text>
</comment>
<gene>
    <name evidence="5" type="ORF">CQW23_04485</name>
</gene>
<dbReference type="Gene3D" id="1.10.472.10">
    <property type="entry name" value="Cyclin-like"/>
    <property type="match status" value="2"/>
</dbReference>
<name>A0A2G2XEX3_CAPBA</name>
<dbReference type="SMART" id="SM01332">
    <property type="entry name" value="Cyclin_C"/>
    <property type="match status" value="1"/>
</dbReference>
<keyword evidence="6" id="KW-1185">Reference proteome</keyword>
<dbReference type="GO" id="GO:0005634">
    <property type="term" value="C:nucleus"/>
    <property type="evidence" value="ECO:0007669"/>
    <property type="project" value="TreeGrafter"/>
</dbReference>
<dbReference type="PANTHER" id="PTHR23077:SF200">
    <property type="entry name" value="CELL DIVISION CONTROL PROTEIN 48 HOMOLOG E"/>
    <property type="match status" value="1"/>
</dbReference>
<proteinExistence type="inferred from homology"/>
<dbReference type="OrthoDB" id="1935652at2759"/>
<evidence type="ECO:0000313" key="6">
    <source>
        <dbReference type="Proteomes" id="UP000224567"/>
    </source>
</evidence>
<dbReference type="GO" id="GO:0034098">
    <property type="term" value="C:VCP-NPL4-UFD1 AAA ATPase complex"/>
    <property type="evidence" value="ECO:0007669"/>
    <property type="project" value="TreeGrafter"/>
</dbReference>
<dbReference type="InterPro" id="IPR006671">
    <property type="entry name" value="Cyclin_N"/>
</dbReference>
<dbReference type="GO" id="GO:0031593">
    <property type="term" value="F:polyubiquitin modification-dependent protein binding"/>
    <property type="evidence" value="ECO:0007669"/>
    <property type="project" value="TreeGrafter"/>
</dbReference>
<dbReference type="InterPro" id="IPR004367">
    <property type="entry name" value="Cyclin_C-dom"/>
</dbReference>
<dbReference type="GO" id="GO:0097352">
    <property type="term" value="P:autophagosome maturation"/>
    <property type="evidence" value="ECO:0007669"/>
    <property type="project" value="TreeGrafter"/>
</dbReference>
<dbReference type="GO" id="GO:0051228">
    <property type="term" value="P:mitotic spindle disassembly"/>
    <property type="evidence" value="ECO:0007669"/>
    <property type="project" value="TreeGrafter"/>
</dbReference>
<dbReference type="Pfam" id="PF17862">
    <property type="entry name" value="AAA_lid_3"/>
    <property type="match status" value="1"/>
</dbReference>
<dbReference type="InterPro" id="IPR003959">
    <property type="entry name" value="ATPase_AAA_core"/>
</dbReference>
<evidence type="ECO:0000259" key="4">
    <source>
        <dbReference type="SMART" id="SM01332"/>
    </source>
</evidence>
<reference evidence="5 6" key="1">
    <citation type="journal article" date="2017" name="Genome Biol.">
        <title>New reference genome sequences of hot pepper reveal the massive evolution of plant disease-resistance genes by retroduplication.</title>
        <authorList>
            <person name="Kim S."/>
            <person name="Park J."/>
            <person name="Yeom S.I."/>
            <person name="Kim Y.M."/>
            <person name="Seo E."/>
            <person name="Kim K.T."/>
            <person name="Kim M.S."/>
            <person name="Lee J.M."/>
            <person name="Cheong K."/>
            <person name="Shin H.S."/>
            <person name="Kim S.B."/>
            <person name="Han K."/>
            <person name="Lee J."/>
            <person name="Park M."/>
            <person name="Lee H.A."/>
            <person name="Lee H.Y."/>
            <person name="Lee Y."/>
            <person name="Oh S."/>
            <person name="Lee J.H."/>
            <person name="Choi E."/>
            <person name="Choi E."/>
            <person name="Lee S.E."/>
            <person name="Jeon J."/>
            <person name="Kim H."/>
            <person name="Choi G."/>
            <person name="Song H."/>
            <person name="Lee J."/>
            <person name="Lee S.C."/>
            <person name="Kwon J.K."/>
            <person name="Lee H.Y."/>
            <person name="Koo N."/>
            <person name="Hong Y."/>
            <person name="Kim R.W."/>
            <person name="Kang W.H."/>
            <person name="Huh J.H."/>
            <person name="Kang B.C."/>
            <person name="Yang T.J."/>
            <person name="Lee Y.H."/>
            <person name="Bennetzen J.L."/>
            <person name="Choi D."/>
        </authorList>
    </citation>
    <scope>NUCLEOTIDE SEQUENCE [LARGE SCALE GENOMIC DNA]</scope>
    <source>
        <strain evidence="6">cv. PBC81</strain>
    </source>
</reference>
<dbReference type="GO" id="GO:0005524">
    <property type="term" value="F:ATP binding"/>
    <property type="evidence" value="ECO:0007669"/>
    <property type="project" value="UniProtKB-KW"/>
</dbReference>
<dbReference type="GO" id="GO:0051301">
    <property type="term" value="P:cell division"/>
    <property type="evidence" value="ECO:0007669"/>
    <property type="project" value="UniProtKB-KW"/>
</dbReference>
<accession>A0A2G2XEX3</accession>
<protein>
    <submittedName>
        <fullName evidence="5">Cell division cycle protein 48-like protein</fullName>
    </submittedName>
</protein>
<dbReference type="GO" id="GO:0005829">
    <property type="term" value="C:cytosol"/>
    <property type="evidence" value="ECO:0007669"/>
    <property type="project" value="TreeGrafter"/>
</dbReference>
<dbReference type="Pfam" id="PF00134">
    <property type="entry name" value="Cyclin_N"/>
    <property type="match status" value="1"/>
</dbReference>
<dbReference type="Gene3D" id="3.40.50.300">
    <property type="entry name" value="P-loop containing nucleotide triphosphate hydrolases"/>
    <property type="match status" value="2"/>
</dbReference>
<dbReference type="InterPro" id="IPR013763">
    <property type="entry name" value="Cyclin-like_dom"/>
</dbReference>
<reference evidence="6" key="2">
    <citation type="journal article" date="2017" name="J. Anim. Genet.">
        <title>Multiple reference genome sequences of hot pepper reveal the massive evolution of plant disease resistance genes by retroduplication.</title>
        <authorList>
            <person name="Kim S."/>
            <person name="Park J."/>
            <person name="Yeom S.-I."/>
            <person name="Kim Y.-M."/>
            <person name="Seo E."/>
            <person name="Kim K.-T."/>
            <person name="Kim M.-S."/>
            <person name="Lee J.M."/>
            <person name="Cheong K."/>
            <person name="Shin H.-S."/>
            <person name="Kim S.-B."/>
            <person name="Han K."/>
            <person name="Lee J."/>
            <person name="Park M."/>
            <person name="Lee H.-A."/>
            <person name="Lee H.-Y."/>
            <person name="Lee Y."/>
            <person name="Oh S."/>
            <person name="Lee J.H."/>
            <person name="Choi E."/>
            <person name="Choi E."/>
            <person name="Lee S.E."/>
            <person name="Jeon J."/>
            <person name="Kim H."/>
            <person name="Choi G."/>
            <person name="Song H."/>
            <person name="Lee J."/>
            <person name="Lee S.-C."/>
            <person name="Kwon J.-K."/>
            <person name="Lee H.-Y."/>
            <person name="Koo N."/>
            <person name="Hong Y."/>
            <person name="Kim R.W."/>
            <person name="Kang W.-H."/>
            <person name="Huh J.H."/>
            <person name="Kang B.-C."/>
            <person name="Yang T.-J."/>
            <person name="Lee Y.-H."/>
            <person name="Bennetzen J.L."/>
            <person name="Choi D."/>
        </authorList>
    </citation>
    <scope>NUCLEOTIDE SEQUENCE [LARGE SCALE GENOMIC DNA]</scope>
    <source>
        <strain evidence="6">cv. PBC81</strain>
    </source>
</reference>
<feature type="domain" description="Cyclin-like" evidence="3">
    <location>
        <begin position="523"/>
        <end position="630"/>
    </location>
</feature>
<dbReference type="AlphaFoldDB" id="A0A2G2XEX3"/>
<evidence type="ECO:0000313" key="5">
    <source>
        <dbReference type="EMBL" id="PHT55999.1"/>
    </source>
</evidence>
<evidence type="ECO:0000259" key="3">
    <source>
        <dbReference type="SMART" id="SM00385"/>
    </source>
</evidence>
<dbReference type="Proteomes" id="UP000224567">
    <property type="component" value="Unassembled WGS sequence"/>
</dbReference>